<dbReference type="Pfam" id="PF22725">
    <property type="entry name" value="GFO_IDH_MocA_C3"/>
    <property type="match status" value="1"/>
</dbReference>
<organism evidence="4 5">
    <name type="scientific">Paracoccus rhizosphaerae</name>
    <dbReference type="NCBI Taxonomy" id="1133347"/>
    <lineage>
        <taxon>Bacteria</taxon>
        <taxon>Pseudomonadati</taxon>
        <taxon>Pseudomonadota</taxon>
        <taxon>Alphaproteobacteria</taxon>
        <taxon>Rhodobacterales</taxon>
        <taxon>Paracoccaceae</taxon>
        <taxon>Paracoccus</taxon>
    </lineage>
</organism>
<evidence type="ECO:0000259" key="3">
    <source>
        <dbReference type="Pfam" id="PF22725"/>
    </source>
</evidence>
<dbReference type="InterPro" id="IPR055170">
    <property type="entry name" value="GFO_IDH_MocA-like_dom"/>
</dbReference>
<dbReference type="EMBL" id="JBHLWQ010000020">
    <property type="protein sequence ID" value="MFC0199147.1"/>
    <property type="molecule type" value="Genomic_DNA"/>
</dbReference>
<reference evidence="4 5" key="1">
    <citation type="submission" date="2024-09" db="EMBL/GenBank/DDBJ databases">
        <authorList>
            <person name="Sun Q."/>
            <person name="Mori K."/>
        </authorList>
    </citation>
    <scope>NUCLEOTIDE SEQUENCE [LARGE SCALE GENOMIC DNA]</scope>
    <source>
        <strain evidence="4 5">CCM 7904</strain>
    </source>
</reference>
<feature type="domain" description="GFO/IDH/MocA-like oxidoreductase" evidence="3">
    <location>
        <begin position="142"/>
        <end position="267"/>
    </location>
</feature>
<dbReference type="InterPro" id="IPR036291">
    <property type="entry name" value="NAD(P)-bd_dom_sf"/>
</dbReference>
<name>A0ABV6CFI8_9RHOB</name>
<gene>
    <name evidence="4" type="ORF">ACFFIZ_02065</name>
</gene>
<dbReference type="SUPFAM" id="SSF55347">
    <property type="entry name" value="Glyceraldehyde-3-phosphate dehydrogenase-like, C-terminal domain"/>
    <property type="match status" value="1"/>
</dbReference>
<protein>
    <submittedName>
        <fullName evidence="4">Gfo/Idh/MocA family protein</fullName>
    </submittedName>
</protein>
<evidence type="ECO:0000256" key="1">
    <source>
        <dbReference type="ARBA" id="ARBA00023002"/>
    </source>
</evidence>
<dbReference type="RefSeq" id="WP_265505860.1">
    <property type="nucleotide sequence ID" value="NZ_JAOTBE010000005.1"/>
</dbReference>
<keyword evidence="1" id="KW-0560">Oxidoreductase</keyword>
<keyword evidence="5" id="KW-1185">Reference proteome</keyword>
<dbReference type="InterPro" id="IPR000683">
    <property type="entry name" value="Gfo/Idh/MocA-like_OxRdtase_N"/>
</dbReference>
<evidence type="ECO:0000259" key="2">
    <source>
        <dbReference type="Pfam" id="PF01408"/>
    </source>
</evidence>
<evidence type="ECO:0000313" key="5">
    <source>
        <dbReference type="Proteomes" id="UP001589795"/>
    </source>
</evidence>
<dbReference type="PANTHER" id="PTHR43818:SF11">
    <property type="entry name" value="BCDNA.GH03377"/>
    <property type="match status" value="1"/>
</dbReference>
<sequence>MQLNTRTRPATLTRPRIAFLGLGWIGRHRMQAMAEAGDIEIAAVADPDPAAVAAAAELAPDAATGDDLRALLDQKPDGVVIATPSALHAAQSIEALEAGAAVFCQKPLGRDAAETDAVVQAARRADRLLATDLSYRHARAFIALRDLIRRGELGQVHAVDLTFHNAYGPDKPWFRDRRLSGGGCLIDLGIHLVDMALWALDADRATCVSAHARAGGQPLPDDPHVVEDFVLATLELPQGTVVRLACSWNLPAGRDAVIGMDAFGTQGGGTVANVDGSFFDFGAWHHRGTSSAQLVAPPDDWGGRAGADWAGRLRQGAGFDPEACRLTVLAGVLDDIYRKAGAAGTKPALAGSAAR</sequence>
<accession>A0ABV6CFI8</accession>
<dbReference type="Pfam" id="PF01408">
    <property type="entry name" value="GFO_IDH_MocA"/>
    <property type="match status" value="1"/>
</dbReference>
<feature type="domain" description="Gfo/Idh/MocA-like oxidoreductase N-terminal" evidence="2">
    <location>
        <begin position="16"/>
        <end position="130"/>
    </location>
</feature>
<dbReference type="Gene3D" id="3.30.360.10">
    <property type="entry name" value="Dihydrodipicolinate Reductase, domain 2"/>
    <property type="match status" value="1"/>
</dbReference>
<dbReference type="PANTHER" id="PTHR43818">
    <property type="entry name" value="BCDNA.GH03377"/>
    <property type="match status" value="1"/>
</dbReference>
<dbReference type="SUPFAM" id="SSF51735">
    <property type="entry name" value="NAD(P)-binding Rossmann-fold domains"/>
    <property type="match status" value="1"/>
</dbReference>
<evidence type="ECO:0000313" key="4">
    <source>
        <dbReference type="EMBL" id="MFC0199147.1"/>
    </source>
</evidence>
<dbReference type="InterPro" id="IPR050463">
    <property type="entry name" value="Gfo/Idh/MocA_oxidrdct_glycsds"/>
</dbReference>
<comment type="caution">
    <text evidence="4">The sequence shown here is derived from an EMBL/GenBank/DDBJ whole genome shotgun (WGS) entry which is preliminary data.</text>
</comment>
<dbReference type="Proteomes" id="UP001589795">
    <property type="component" value="Unassembled WGS sequence"/>
</dbReference>
<dbReference type="Gene3D" id="3.40.50.720">
    <property type="entry name" value="NAD(P)-binding Rossmann-like Domain"/>
    <property type="match status" value="1"/>
</dbReference>
<proteinExistence type="predicted"/>